<dbReference type="GO" id="GO:0005694">
    <property type="term" value="C:chromosome"/>
    <property type="evidence" value="ECO:0007669"/>
    <property type="project" value="TreeGrafter"/>
</dbReference>
<name>A0A1H8YQW7_9PSEU</name>
<dbReference type="PANTHER" id="PTHR33375">
    <property type="entry name" value="CHROMOSOME-PARTITIONING PROTEIN PARB-RELATED"/>
    <property type="match status" value="1"/>
</dbReference>
<dbReference type="InterPro" id="IPR050336">
    <property type="entry name" value="Chromosome_partition/occlusion"/>
</dbReference>
<feature type="domain" description="ParB-like N-terminal" evidence="2">
    <location>
        <begin position="58"/>
        <end position="147"/>
    </location>
</feature>
<evidence type="ECO:0000259" key="2">
    <source>
        <dbReference type="SMART" id="SM00470"/>
    </source>
</evidence>
<dbReference type="InterPro" id="IPR003115">
    <property type="entry name" value="ParB_N"/>
</dbReference>
<dbReference type="SUPFAM" id="SSF110849">
    <property type="entry name" value="ParB/Sulfiredoxin"/>
    <property type="match status" value="1"/>
</dbReference>
<dbReference type="EMBL" id="FOEF01000047">
    <property type="protein sequence ID" value="SEP54442.1"/>
    <property type="molecule type" value="Genomic_DNA"/>
</dbReference>
<reference evidence="3 4" key="1">
    <citation type="submission" date="2016-10" db="EMBL/GenBank/DDBJ databases">
        <authorList>
            <person name="de Groot N.N."/>
        </authorList>
    </citation>
    <scope>NUCLEOTIDE SEQUENCE [LARGE SCALE GENOMIC DNA]</scope>
    <source>
        <strain evidence="3 4">DSM 44993</strain>
    </source>
</reference>
<proteinExistence type="predicted"/>
<dbReference type="Gene3D" id="3.90.1530.10">
    <property type="entry name" value="Conserved hypothetical protein from pyrococcus furiosus pfu- 392566-001, ParB domain"/>
    <property type="match status" value="1"/>
</dbReference>
<dbReference type="CDD" id="cd16387">
    <property type="entry name" value="ParB_N_Srx"/>
    <property type="match status" value="1"/>
</dbReference>
<dbReference type="SMART" id="SM00470">
    <property type="entry name" value="ParB"/>
    <property type="match status" value="1"/>
</dbReference>
<feature type="compositionally biased region" description="Polar residues" evidence="1">
    <location>
        <begin position="525"/>
        <end position="534"/>
    </location>
</feature>
<dbReference type="Gene3D" id="1.10.10.2830">
    <property type="match status" value="1"/>
</dbReference>
<feature type="compositionally biased region" description="Acidic residues" evidence="1">
    <location>
        <begin position="539"/>
        <end position="567"/>
    </location>
</feature>
<organism evidence="3 4">
    <name type="scientific">Amycolatopsis saalfeldensis</name>
    <dbReference type="NCBI Taxonomy" id="394193"/>
    <lineage>
        <taxon>Bacteria</taxon>
        <taxon>Bacillati</taxon>
        <taxon>Actinomycetota</taxon>
        <taxon>Actinomycetes</taxon>
        <taxon>Pseudonocardiales</taxon>
        <taxon>Pseudonocardiaceae</taxon>
        <taxon>Amycolatopsis</taxon>
    </lineage>
</organism>
<feature type="compositionally biased region" description="Basic and acidic residues" evidence="1">
    <location>
        <begin position="249"/>
        <end position="263"/>
    </location>
</feature>
<keyword evidence="4" id="KW-1185">Reference proteome</keyword>
<protein>
    <submittedName>
        <fullName evidence="3">Chromosome partitioning protein, ParB family</fullName>
    </submittedName>
</protein>
<dbReference type="InterPro" id="IPR036086">
    <property type="entry name" value="ParB/Sulfiredoxin_sf"/>
</dbReference>
<dbReference type="STRING" id="394193.SAMN04489732_14718"/>
<feature type="region of interest" description="Disordered" evidence="1">
    <location>
        <begin position="525"/>
        <end position="595"/>
    </location>
</feature>
<evidence type="ECO:0000256" key="1">
    <source>
        <dbReference type="SAM" id="MobiDB-lite"/>
    </source>
</evidence>
<dbReference type="Proteomes" id="UP000198582">
    <property type="component" value="Unassembled WGS sequence"/>
</dbReference>
<sequence length="595" mass="65423">MTTIEIPTEVNLDLTTTLLAEAQPDRQVAVEISTTTETSGLESGDFPHERSTDDVELLEVAPDQLFIGANTRRNVVLDKDFVRSIARHGVREPIRAYRDDTGKLVVHDGQRRTLAAIRTQRERVRVIVEPRPSLDEKAQERRRIVDQVVVNRHRADICGADQVQAAQQLLDLGLDARAIARECSIPVKEVETTIQVATSDTARKALNDGTLDLTQAAVVAEFQGDEAAEATLTECARTQPEQFSHQAQRLRDRREERRLRQETTDKLQADGVTVIARPDTLYGGKTRKLTDLRATPQTKPGTKLTAKRHAKCPGHAAFLDYRSHRPEADRVEIVYVCTSFTEHGHAEIHAGQGKVTATYSAGTGRATGPMTEEEKANRRRVIQNGKDWDSAEKVRKTFLKNFAGRKSAPKDATTWIAQTIAEGSHDLRKAMESDHALAVELLGLDKKAGRSRYDRRLAHPIADAATKATPSRATVLNLVMLLAALEEGTDRRNTWEKPSPAQRSYFTQLKNWGYALSPVEELVLTPSQSTTTTPVELGIADDGDETAAEEHGDDEVPDGNDDEDDAVEGAAIKPTAGEEPGTAESVADLQADLAA</sequence>
<gene>
    <name evidence="3" type="ORF">SAMN04489732_14718</name>
</gene>
<dbReference type="GO" id="GO:0007059">
    <property type="term" value="P:chromosome segregation"/>
    <property type="evidence" value="ECO:0007669"/>
    <property type="project" value="TreeGrafter"/>
</dbReference>
<dbReference type="GO" id="GO:0045881">
    <property type="term" value="P:positive regulation of sporulation resulting in formation of a cellular spore"/>
    <property type="evidence" value="ECO:0007669"/>
    <property type="project" value="TreeGrafter"/>
</dbReference>
<feature type="region of interest" description="Disordered" evidence="1">
    <location>
        <begin position="240"/>
        <end position="263"/>
    </location>
</feature>
<evidence type="ECO:0000313" key="3">
    <source>
        <dbReference type="EMBL" id="SEP54442.1"/>
    </source>
</evidence>
<dbReference type="RefSeq" id="WP_177231865.1">
    <property type="nucleotide sequence ID" value="NZ_FOEF01000047.1"/>
</dbReference>
<dbReference type="SUPFAM" id="SSF109709">
    <property type="entry name" value="KorB DNA-binding domain-like"/>
    <property type="match status" value="1"/>
</dbReference>
<dbReference type="AlphaFoldDB" id="A0A1H8YQW7"/>
<evidence type="ECO:0000313" key="4">
    <source>
        <dbReference type="Proteomes" id="UP000198582"/>
    </source>
</evidence>
<dbReference type="PANTHER" id="PTHR33375:SF1">
    <property type="entry name" value="CHROMOSOME-PARTITIONING PROTEIN PARB-RELATED"/>
    <property type="match status" value="1"/>
</dbReference>
<accession>A0A1H8YQW7</accession>